<sequence>MDSFLKIFKVLKTSERTIKVLNLISVIIMIYSIIYSVLQISVLCSKKK</sequence>
<organism evidence="2">
    <name type="scientific">bioreactor metagenome</name>
    <dbReference type="NCBI Taxonomy" id="1076179"/>
    <lineage>
        <taxon>unclassified sequences</taxon>
        <taxon>metagenomes</taxon>
        <taxon>ecological metagenomes</taxon>
    </lineage>
</organism>
<evidence type="ECO:0000256" key="1">
    <source>
        <dbReference type="SAM" id="Phobius"/>
    </source>
</evidence>
<feature type="transmembrane region" description="Helical" evidence="1">
    <location>
        <begin position="20"/>
        <end position="44"/>
    </location>
</feature>
<reference evidence="2" key="1">
    <citation type="submission" date="2019-08" db="EMBL/GenBank/DDBJ databases">
        <authorList>
            <person name="Kucharzyk K."/>
            <person name="Murdoch R.W."/>
            <person name="Higgins S."/>
            <person name="Loffler F."/>
        </authorList>
    </citation>
    <scope>NUCLEOTIDE SEQUENCE</scope>
</reference>
<evidence type="ECO:0000313" key="2">
    <source>
        <dbReference type="EMBL" id="MPN56385.1"/>
    </source>
</evidence>
<keyword evidence="1" id="KW-0472">Membrane</keyword>
<dbReference type="AlphaFoldDB" id="A0A645IY71"/>
<keyword evidence="1" id="KW-0812">Transmembrane</keyword>
<proteinExistence type="predicted"/>
<protein>
    <submittedName>
        <fullName evidence="2">Uncharacterized protein</fullName>
    </submittedName>
</protein>
<name>A0A645IY71_9ZZZZ</name>
<keyword evidence="1" id="KW-1133">Transmembrane helix</keyword>
<accession>A0A645IY71</accession>
<comment type="caution">
    <text evidence="2">The sequence shown here is derived from an EMBL/GenBank/DDBJ whole genome shotgun (WGS) entry which is preliminary data.</text>
</comment>
<gene>
    <name evidence="2" type="ORF">SDC9_204073</name>
</gene>
<dbReference type="EMBL" id="VSSQ01126647">
    <property type="protein sequence ID" value="MPN56385.1"/>
    <property type="molecule type" value="Genomic_DNA"/>
</dbReference>